<evidence type="ECO:0000313" key="3">
    <source>
        <dbReference type="Proteomes" id="UP000285579"/>
    </source>
</evidence>
<dbReference type="AlphaFoldDB" id="A0AAQ0LVS2"/>
<proteinExistence type="predicted"/>
<gene>
    <name evidence="2" type="ORF">BU104_12630</name>
</gene>
<name>A0AAQ0LVS2_STAXY</name>
<feature type="transmembrane region" description="Helical" evidence="1">
    <location>
        <begin position="12"/>
        <end position="33"/>
    </location>
</feature>
<keyword evidence="1" id="KW-0472">Membrane</keyword>
<feature type="transmembrane region" description="Helical" evidence="1">
    <location>
        <begin position="45"/>
        <end position="68"/>
    </location>
</feature>
<dbReference type="RefSeq" id="WP_119555508.1">
    <property type="nucleotide sequence ID" value="NZ_QXUI01000011.1"/>
</dbReference>
<reference evidence="2 3" key="1">
    <citation type="journal article" date="2016" name="Front. Microbiol.">
        <title>Comprehensive Phylogenetic Analysis of Bovine Non-aureus Staphylococci Species Based on Whole-Genome Sequencing.</title>
        <authorList>
            <person name="Naushad S."/>
            <person name="Barkema H.W."/>
            <person name="Luby C."/>
            <person name="Condas L.A."/>
            <person name="Nobrega D.B."/>
            <person name="Carson D.A."/>
            <person name="De Buck J."/>
        </authorList>
    </citation>
    <scope>NUCLEOTIDE SEQUENCE [LARGE SCALE GENOMIC DNA]</scope>
    <source>
        <strain evidence="2 3">SNUC 1349</strain>
    </source>
</reference>
<protein>
    <submittedName>
        <fullName evidence="2">Uncharacterized protein</fullName>
    </submittedName>
</protein>
<dbReference type="Proteomes" id="UP000285579">
    <property type="component" value="Unassembled WGS sequence"/>
</dbReference>
<keyword evidence="1" id="KW-1133">Transmembrane helix</keyword>
<comment type="caution">
    <text evidence="2">The sequence shown here is derived from an EMBL/GenBank/DDBJ whole genome shotgun (WGS) entry which is preliminary data.</text>
</comment>
<sequence length="71" mass="8028">MPDEAVRIMNFFGTFFMLLAITCLAIAVILNVVKNQVNLNDIFKKIEIICAIVTPALIIISIMFYVFANIF</sequence>
<organism evidence="2 3">
    <name type="scientific">Staphylococcus xylosus</name>
    <dbReference type="NCBI Taxonomy" id="1288"/>
    <lineage>
        <taxon>Bacteria</taxon>
        <taxon>Bacillati</taxon>
        <taxon>Bacillota</taxon>
        <taxon>Bacilli</taxon>
        <taxon>Bacillales</taxon>
        <taxon>Staphylococcaceae</taxon>
        <taxon>Staphylococcus</taxon>
    </lineage>
</organism>
<keyword evidence="1" id="KW-0812">Transmembrane</keyword>
<evidence type="ECO:0000256" key="1">
    <source>
        <dbReference type="SAM" id="Phobius"/>
    </source>
</evidence>
<evidence type="ECO:0000313" key="2">
    <source>
        <dbReference type="EMBL" id="RIM90972.1"/>
    </source>
</evidence>
<dbReference type="EMBL" id="QXUI01000011">
    <property type="protein sequence ID" value="RIM90972.1"/>
    <property type="molecule type" value="Genomic_DNA"/>
</dbReference>
<accession>A0AAQ0LVS2</accession>